<dbReference type="EMBL" id="CAAALY010244981">
    <property type="protein sequence ID" value="VEL32985.1"/>
    <property type="molecule type" value="Genomic_DNA"/>
</dbReference>
<evidence type="ECO:0000313" key="2">
    <source>
        <dbReference type="EMBL" id="VEL32985.1"/>
    </source>
</evidence>
<name>A0A3S5AM98_9PLAT</name>
<keyword evidence="3" id="KW-1185">Reference proteome</keyword>
<comment type="caution">
    <text evidence="2">The sequence shown here is derived from an EMBL/GenBank/DDBJ whole genome shotgun (WGS) entry which is preliminary data.</text>
</comment>
<accession>A0A3S5AM98</accession>
<feature type="region of interest" description="Disordered" evidence="1">
    <location>
        <begin position="47"/>
        <end position="84"/>
    </location>
</feature>
<evidence type="ECO:0000256" key="1">
    <source>
        <dbReference type="SAM" id="MobiDB-lite"/>
    </source>
</evidence>
<organism evidence="2 3">
    <name type="scientific">Protopolystoma xenopodis</name>
    <dbReference type="NCBI Taxonomy" id="117903"/>
    <lineage>
        <taxon>Eukaryota</taxon>
        <taxon>Metazoa</taxon>
        <taxon>Spiralia</taxon>
        <taxon>Lophotrochozoa</taxon>
        <taxon>Platyhelminthes</taxon>
        <taxon>Monogenea</taxon>
        <taxon>Polyopisthocotylea</taxon>
        <taxon>Polystomatidea</taxon>
        <taxon>Polystomatidae</taxon>
        <taxon>Protopolystoma</taxon>
    </lineage>
</organism>
<dbReference type="AlphaFoldDB" id="A0A3S5AM98"/>
<sequence>MSPWHFCHRDHRVVKPHVSILRASLIDITYPCLSLFIGRLAVSSLPGRPPPRRADHSGSPSHCLGQENVSTDSATEACPGQTSSPLSLLVTSHFLPLDRGRASFFSLLHPTLRPFLCFDTAIRPDVDTGSLDSFFHTFIPALCGPKQVSALGRRGGGGGGGGGSGRVHFHVTRTLHVFTCSSGDSSIPMTLRHKTRFFTVSRQPGALLARRQAHHHLFVGLDCVISTLEGHRIGSLP</sequence>
<feature type="compositionally biased region" description="Polar residues" evidence="1">
    <location>
        <begin position="67"/>
        <end position="84"/>
    </location>
</feature>
<gene>
    <name evidence="2" type="ORF">PXEA_LOCUS26425</name>
</gene>
<protein>
    <submittedName>
        <fullName evidence="2">Uncharacterized protein</fullName>
    </submittedName>
</protein>
<proteinExistence type="predicted"/>
<dbReference type="Proteomes" id="UP000784294">
    <property type="component" value="Unassembled WGS sequence"/>
</dbReference>
<evidence type="ECO:0000313" key="3">
    <source>
        <dbReference type="Proteomes" id="UP000784294"/>
    </source>
</evidence>
<reference evidence="2" key="1">
    <citation type="submission" date="2018-11" db="EMBL/GenBank/DDBJ databases">
        <authorList>
            <consortium name="Pathogen Informatics"/>
        </authorList>
    </citation>
    <scope>NUCLEOTIDE SEQUENCE</scope>
</reference>